<comment type="subcellular location">
    <subcellularLocation>
        <location evidence="1">Cell envelope</location>
    </subcellularLocation>
</comment>
<organism evidence="6 7">
    <name type="scientific">Nakamurella panacisegetis</name>
    <dbReference type="NCBI Taxonomy" id="1090615"/>
    <lineage>
        <taxon>Bacteria</taxon>
        <taxon>Bacillati</taxon>
        <taxon>Actinomycetota</taxon>
        <taxon>Actinomycetes</taxon>
        <taxon>Nakamurellales</taxon>
        <taxon>Nakamurellaceae</taxon>
        <taxon>Nakamurella</taxon>
    </lineage>
</organism>
<dbReference type="AlphaFoldDB" id="A0A1H0S901"/>
<gene>
    <name evidence="6" type="ORF">SAMN04515671_3943</name>
</gene>
<evidence type="ECO:0000313" key="7">
    <source>
        <dbReference type="Proteomes" id="UP000198741"/>
    </source>
</evidence>
<feature type="signal peptide" evidence="4">
    <location>
        <begin position="1"/>
        <end position="29"/>
    </location>
</feature>
<dbReference type="GO" id="GO:0030246">
    <property type="term" value="F:carbohydrate binding"/>
    <property type="evidence" value="ECO:0007669"/>
    <property type="project" value="UniProtKB-ARBA"/>
</dbReference>
<name>A0A1H0S901_9ACTN</name>
<evidence type="ECO:0000256" key="3">
    <source>
        <dbReference type="ARBA" id="ARBA00022729"/>
    </source>
</evidence>
<dbReference type="Gene3D" id="3.40.50.2300">
    <property type="match status" value="2"/>
</dbReference>
<dbReference type="CDD" id="cd01536">
    <property type="entry name" value="PBP1_ABC_sugar_binding-like"/>
    <property type="match status" value="1"/>
</dbReference>
<sequence>MNRTTKLMAVGTAALALTLSACGSSSSTATSSSSSSSSSSVVSSAAGAPVSSASSAAPSGAAGSSGAMTSAVSSAVAGSSAATSVDESKKLRIGFFGFAKANSFAQAAWAGVQSYANAHNASSEFLDSNFDGPTQVNQLQDAVTSKRFDVVIIQANDGTAIATPVKQALAAGITVVIEFTPVGGKFDTIEPQIPGTINIIDPPTVNGVGLAKLALQACKAGGHATDCKVAYLQGFANYPLDGARTDAAVAALKAGGAAKVVSNLVGGYTPDAGRTAMQNLLQSNPDINVVVGSSQALEGATPLAKGKNIQFVGNGGSTQAFAFVEAGTWFGTYDVPEKKEGAKAAELGLLKARGGNPPVASNACTVLTTFECLGTKATLAGLTADYSD</sequence>
<feature type="domain" description="Periplasmic binding protein" evidence="5">
    <location>
        <begin position="93"/>
        <end position="354"/>
    </location>
</feature>
<evidence type="ECO:0000256" key="1">
    <source>
        <dbReference type="ARBA" id="ARBA00004196"/>
    </source>
</evidence>
<dbReference type="EMBL" id="LT629710">
    <property type="protein sequence ID" value="SDP37666.1"/>
    <property type="molecule type" value="Genomic_DNA"/>
</dbReference>
<keyword evidence="7" id="KW-1185">Reference proteome</keyword>
<dbReference type="PROSITE" id="PS51257">
    <property type="entry name" value="PROKAR_LIPOPROTEIN"/>
    <property type="match status" value="1"/>
</dbReference>
<evidence type="ECO:0000256" key="4">
    <source>
        <dbReference type="SAM" id="SignalP"/>
    </source>
</evidence>
<evidence type="ECO:0000259" key="5">
    <source>
        <dbReference type="Pfam" id="PF13407"/>
    </source>
</evidence>
<feature type="chain" id="PRO_5038741594" evidence="4">
    <location>
        <begin position="30"/>
        <end position="388"/>
    </location>
</feature>
<dbReference type="GO" id="GO:0030313">
    <property type="term" value="C:cell envelope"/>
    <property type="evidence" value="ECO:0007669"/>
    <property type="project" value="UniProtKB-SubCell"/>
</dbReference>
<reference evidence="6 7" key="1">
    <citation type="submission" date="2016-10" db="EMBL/GenBank/DDBJ databases">
        <authorList>
            <person name="de Groot N.N."/>
        </authorList>
    </citation>
    <scope>NUCLEOTIDE SEQUENCE [LARGE SCALE GENOMIC DNA]</scope>
    <source>
        <strain evidence="7">P4-7,KCTC 19426,CECT 7604</strain>
    </source>
</reference>
<protein>
    <submittedName>
        <fullName evidence="6">Monosaccharide ABC transporter substrate-binding protein, CUT2 family</fullName>
    </submittedName>
</protein>
<proteinExistence type="inferred from homology"/>
<dbReference type="SUPFAM" id="SSF53822">
    <property type="entry name" value="Periplasmic binding protein-like I"/>
    <property type="match status" value="1"/>
</dbReference>
<evidence type="ECO:0000313" key="6">
    <source>
        <dbReference type="EMBL" id="SDP37666.1"/>
    </source>
</evidence>
<dbReference type="Proteomes" id="UP000198741">
    <property type="component" value="Chromosome I"/>
</dbReference>
<dbReference type="Pfam" id="PF13407">
    <property type="entry name" value="Peripla_BP_4"/>
    <property type="match status" value="1"/>
</dbReference>
<dbReference type="PANTHER" id="PTHR46847">
    <property type="entry name" value="D-ALLOSE-BINDING PERIPLASMIC PROTEIN-RELATED"/>
    <property type="match status" value="1"/>
</dbReference>
<dbReference type="InterPro" id="IPR028082">
    <property type="entry name" value="Peripla_BP_I"/>
</dbReference>
<comment type="similarity">
    <text evidence="2">Belongs to the bacterial solute-binding protein 2 family.</text>
</comment>
<dbReference type="STRING" id="1090615.SAMN04515671_3943"/>
<dbReference type="InterPro" id="IPR025997">
    <property type="entry name" value="SBP_2_dom"/>
</dbReference>
<dbReference type="PANTHER" id="PTHR46847:SF1">
    <property type="entry name" value="D-ALLOSE-BINDING PERIPLASMIC PROTEIN-RELATED"/>
    <property type="match status" value="1"/>
</dbReference>
<evidence type="ECO:0000256" key="2">
    <source>
        <dbReference type="ARBA" id="ARBA00007639"/>
    </source>
</evidence>
<keyword evidence="3 4" id="KW-0732">Signal</keyword>
<accession>A0A1H0S901</accession>